<gene>
    <name evidence="5" type="ORF">FHS16_004381</name>
</gene>
<keyword evidence="3" id="KW-0804">Transcription</keyword>
<sequence>MDNPFETCSFGSTPELYVEYTKRSTPYTMADDHYHEYYEIYYMLSGQRIYFIKDRSYSIEQGDLVFIRKHELHKTMQVGHDSHERLILHFDDTMLKRLAGAHVGLLLSAFNETAPVIRLPRQELLAMDQLMRKLLTEIKEETPGYELIPPNVLTMLLLTAARHIQQHEPVPMHHATPMHAKITEITRYINGHFAESLRLSTVADHYFISPYYLSRMFKEITGFAFSDYIIITRIKEAQRLLRETDSSVTDIAAAVGFDNFSHFGKTFKKITRHSPRDYRKQYL</sequence>
<dbReference type="Gene3D" id="2.60.120.10">
    <property type="entry name" value="Jelly Rolls"/>
    <property type="match status" value="1"/>
</dbReference>
<dbReference type="InterPro" id="IPR020449">
    <property type="entry name" value="Tscrpt_reg_AraC-type_HTH"/>
</dbReference>
<evidence type="ECO:0000256" key="3">
    <source>
        <dbReference type="ARBA" id="ARBA00023163"/>
    </source>
</evidence>
<dbReference type="SMART" id="SM00342">
    <property type="entry name" value="HTH_ARAC"/>
    <property type="match status" value="1"/>
</dbReference>
<dbReference type="PANTHER" id="PTHR43280:SF28">
    <property type="entry name" value="HTH-TYPE TRANSCRIPTIONAL ACTIVATOR RHAS"/>
    <property type="match status" value="1"/>
</dbReference>
<dbReference type="InterPro" id="IPR037923">
    <property type="entry name" value="HTH-like"/>
</dbReference>
<dbReference type="SUPFAM" id="SSF51215">
    <property type="entry name" value="Regulatory protein AraC"/>
    <property type="match status" value="1"/>
</dbReference>
<reference evidence="5 6" key="1">
    <citation type="submission" date="2020-08" db="EMBL/GenBank/DDBJ databases">
        <title>Genomic Encyclopedia of Type Strains, Phase III (KMG-III): the genomes of soil and plant-associated and newly described type strains.</title>
        <authorList>
            <person name="Whitman W."/>
        </authorList>
    </citation>
    <scope>NUCLEOTIDE SEQUENCE [LARGE SCALE GENOMIC DNA]</scope>
    <source>
        <strain evidence="5 6">CECT 8234</strain>
    </source>
</reference>
<keyword evidence="1" id="KW-0805">Transcription regulation</keyword>
<keyword evidence="2 5" id="KW-0238">DNA-binding</keyword>
<dbReference type="InterPro" id="IPR018062">
    <property type="entry name" value="HTH_AraC-typ_CS"/>
</dbReference>
<dbReference type="InterPro" id="IPR018060">
    <property type="entry name" value="HTH_AraC"/>
</dbReference>
<dbReference type="InterPro" id="IPR003313">
    <property type="entry name" value="AraC-bd"/>
</dbReference>
<evidence type="ECO:0000256" key="2">
    <source>
        <dbReference type="ARBA" id="ARBA00023125"/>
    </source>
</evidence>
<feature type="domain" description="HTH araC/xylS-type" evidence="4">
    <location>
        <begin position="183"/>
        <end position="281"/>
    </location>
</feature>
<comment type="caution">
    <text evidence="5">The sequence shown here is derived from an EMBL/GenBank/DDBJ whole genome shotgun (WGS) entry which is preliminary data.</text>
</comment>
<evidence type="ECO:0000256" key="1">
    <source>
        <dbReference type="ARBA" id="ARBA00023015"/>
    </source>
</evidence>
<protein>
    <submittedName>
        <fullName evidence="5">AraC-like DNA-binding protein</fullName>
    </submittedName>
</protein>
<name>A0A7W5GBF1_9BACL</name>
<proteinExistence type="predicted"/>
<dbReference type="EMBL" id="JACHXW010000015">
    <property type="protein sequence ID" value="MBB3154299.1"/>
    <property type="molecule type" value="Genomic_DNA"/>
</dbReference>
<organism evidence="5 6">
    <name type="scientific">Paenibacillus endophyticus</name>
    <dbReference type="NCBI Taxonomy" id="1294268"/>
    <lineage>
        <taxon>Bacteria</taxon>
        <taxon>Bacillati</taxon>
        <taxon>Bacillota</taxon>
        <taxon>Bacilli</taxon>
        <taxon>Bacillales</taxon>
        <taxon>Paenibacillaceae</taxon>
        <taxon>Paenibacillus</taxon>
    </lineage>
</organism>
<evidence type="ECO:0000259" key="4">
    <source>
        <dbReference type="PROSITE" id="PS01124"/>
    </source>
</evidence>
<dbReference type="GO" id="GO:0043565">
    <property type="term" value="F:sequence-specific DNA binding"/>
    <property type="evidence" value="ECO:0007669"/>
    <property type="project" value="InterPro"/>
</dbReference>
<dbReference type="Pfam" id="PF12833">
    <property type="entry name" value="HTH_18"/>
    <property type="match status" value="1"/>
</dbReference>
<dbReference type="PANTHER" id="PTHR43280">
    <property type="entry name" value="ARAC-FAMILY TRANSCRIPTIONAL REGULATOR"/>
    <property type="match status" value="1"/>
</dbReference>
<dbReference type="InterPro" id="IPR014710">
    <property type="entry name" value="RmlC-like_jellyroll"/>
</dbReference>
<dbReference type="Pfam" id="PF02311">
    <property type="entry name" value="AraC_binding"/>
    <property type="match status" value="1"/>
</dbReference>
<dbReference type="RefSeq" id="WP_183567487.1">
    <property type="nucleotide sequence ID" value="NZ_CBCSLB010000016.1"/>
</dbReference>
<dbReference type="GO" id="GO:0003700">
    <property type="term" value="F:DNA-binding transcription factor activity"/>
    <property type="evidence" value="ECO:0007669"/>
    <property type="project" value="InterPro"/>
</dbReference>
<dbReference type="Gene3D" id="1.10.10.60">
    <property type="entry name" value="Homeodomain-like"/>
    <property type="match status" value="2"/>
</dbReference>
<dbReference type="AlphaFoldDB" id="A0A7W5GBF1"/>
<dbReference type="PROSITE" id="PS01124">
    <property type="entry name" value="HTH_ARAC_FAMILY_2"/>
    <property type="match status" value="1"/>
</dbReference>
<dbReference type="PROSITE" id="PS00041">
    <property type="entry name" value="HTH_ARAC_FAMILY_1"/>
    <property type="match status" value="1"/>
</dbReference>
<evidence type="ECO:0000313" key="6">
    <source>
        <dbReference type="Proteomes" id="UP000518605"/>
    </source>
</evidence>
<dbReference type="InterPro" id="IPR009057">
    <property type="entry name" value="Homeodomain-like_sf"/>
</dbReference>
<dbReference type="SUPFAM" id="SSF46689">
    <property type="entry name" value="Homeodomain-like"/>
    <property type="match status" value="2"/>
</dbReference>
<evidence type="ECO:0000313" key="5">
    <source>
        <dbReference type="EMBL" id="MBB3154299.1"/>
    </source>
</evidence>
<keyword evidence="6" id="KW-1185">Reference proteome</keyword>
<dbReference type="PRINTS" id="PR00032">
    <property type="entry name" value="HTHARAC"/>
</dbReference>
<dbReference type="Proteomes" id="UP000518605">
    <property type="component" value="Unassembled WGS sequence"/>
</dbReference>
<accession>A0A7W5GBF1</accession>